<dbReference type="AlphaFoldDB" id="A0AAN9PAF3"/>
<dbReference type="InterPro" id="IPR023213">
    <property type="entry name" value="CAT-like_dom_sf"/>
</dbReference>
<comment type="caution">
    <text evidence="4">The sequence shown here is derived from an EMBL/GenBank/DDBJ whole genome shotgun (WGS) entry which is preliminary data.</text>
</comment>
<keyword evidence="5" id="KW-1185">Reference proteome</keyword>
<dbReference type="Pfam" id="PF02458">
    <property type="entry name" value="Transferase"/>
    <property type="match status" value="1"/>
</dbReference>
<reference evidence="4 5" key="1">
    <citation type="submission" date="2024-01" db="EMBL/GenBank/DDBJ databases">
        <title>The genomes of 5 underutilized Papilionoideae crops provide insights into root nodulation and disease resistanc.</title>
        <authorList>
            <person name="Yuan L."/>
        </authorList>
    </citation>
    <scope>NUCLEOTIDE SEQUENCE [LARGE SCALE GENOMIC DNA]</scope>
    <source>
        <strain evidence="4">ZHUSHIDOU_FW_LH</strain>
        <tissue evidence="4">Leaf</tissue>
    </source>
</reference>
<sequence length="137" mass="15234">MGSSCQEARPPPLQDLKVSIQKTSMVFPSKKTEKKSLFLSNIDKVLTFDVERLQFFNSNKEYPPEIVAKKFKNALEDALVAYDFLAGRLKLNSQTNRLEIDCNAEGAGFVVASSDYELDQIGDLDYPNLAFGLGFSG</sequence>
<gene>
    <name evidence="4" type="ORF">RIF29_05132</name>
</gene>
<organism evidence="4 5">
    <name type="scientific">Crotalaria pallida</name>
    <name type="common">Smooth rattlebox</name>
    <name type="synonym">Crotalaria striata</name>
    <dbReference type="NCBI Taxonomy" id="3830"/>
    <lineage>
        <taxon>Eukaryota</taxon>
        <taxon>Viridiplantae</taxon>
        <taxon>Streptophyta</taxon>
        <taxon>Embryophyta</taxon>
        <taxon>Tracheophyta</taxon>
        <taxon>Spermatophyta</taxon>
        <taxon>Magnoliopsida</taxon>
        <taxon>eudicotyledons</taxon>
        <taxon>Gunneridae</taxon>
        <taxon>Pentapetalae</taxon>
        <taxon>rosids</taxon>
        <taxon>fabids</taxon>
        <taxon>Fabales</taxon>
        <taxon>Fabaceae</taxon>
        <taxon>Papilionoideae</taxon>
        <taxon>50 kb inversion clade</taxon>
        <taxon>genistoids sensu lato</taxon>
        <taxon>core genistoids</taxon>
        <taxon>Crotalarieae</taxon>
        <taxon>Crotalaria</taxon>
    </lineage>
</organism>
<dbReference type="InterPro" id="IPR050898">
    <property type="entry name" value="Plant_acyltransferase"/>
</dbReference>
<protein>
    <submittedName>
        <fullName evidence="4">Uncharacterized protein</fullName>
    </submittedName>
</protein>
<proteinExistence type="inferred from homology"/>
<dbReference type="PANTHER" id="PTHR31147:SF1">
    <property type="entry name" value="ACYL TRANSFERASE 4"/>
    <property type="match status" value="1"/>
</dbReference>
<accession>A0AAN9PAF3</accession>
<evidence type="ECO:0000256" key="2">
    <source>
        <dbReference type="ARBA" id="ARBA00022679"/>
    </source>
</evidence>
<dbReference type="Gene3D" id="3.30.559.10">
    <property type="entry name" value="Chloramphenicol acetyltransferase-like domain"/>
    <property type="match status" value="1"/>
</dbReference>
<evidence type="ECO:0000313" key="5">
    <source>
        <dbReference type="Proteomes" id="UP001372338"/>
    </source>
</evidence>
<comment type="similarity">
    <text evidence="1">Belongs to the plant acyltransferase family.</text>
</comment>
<dbReference type="PANTHER" id="PTHR31147">
    <property type="entry name" value="ACYL TRANSFERASE 4"/>
    <property type="match status" value="1"/>
</dbReference>
<dbReference type="GO" id="GO:0016746">
    <property type="term" value="F:acyltransferase activity"/>
    <property type="evidence" value="ECO:0007669"/>
    <property type="project" value="UniProtKB-KW"/>
</dbReference>
<evidence type="ECO:0000256" key="3">
    <source>
        <dbReference type="ARBA" id="ARBA00023315"/>
    </source>
</evidence>
<evidence type="ECO:0000313" key="4">
    <source>
        <dbReference type="EMBL" id="KAK7290597.1"/>
    </source>
</evidence>
<keyword evidence="2" id="KW-0808">Transferase</keyword>
<evidence type="ECO:0000256" key="1">
    <source>
        <dbReference type="ARBA" id="ARBA00009861"/>
    </source>
</evidence>
<dbReference type="Proteomes" id="UP001372338">
    <property type="component" value="Unassembled WGS sequence"/>
</dbReference>
<keyword evidence="3" id="KW-0012">Acyltransferase</keyword>
<name>A0AAN9PAF3_CROPI</name>
<dbReference type="EMBL" id="JAYWIO010000001">
    <property type="protein sequence ID" value="KAK7290597.1"/>
    <property type="molecule type" value="Genomic_DNA"/>
</dbReference>